<dbReference type="eggNOG" id="COG0665">
    <property type="taxonomic scope" value="Bacteria"/>
</dbReference>
<dbReference type="AlphaFoldDB" id="A3SMJ8"/>
<dbReference type="Gene3D" id="3.30.9.10">
    <property type="entry name" value="D-Amino Acid Oxidase, subunit A, domain 2"/>
    <property type="match status" value="1"/>
</dbReference>
<dbReference type="SUPFAM" id="SSF51905">
    <property type="entry name" value="FAD/NAD(P)-binding domain"/>
    <property type="match status" value="1"/>
</dbReference>
<dbReference type="Proteomes" id="UP000005954">
    <property type="component" value="Unassembled WGS sequence"/>
</dbReference>
<dbReference type="PANTHER" id="PTHR13847">
    <property type="entry name" value="SARCOSINE DEHYDROGENASE-RELATED"/>
    <property type="match status" value="1"/>
</dbReference>
<name>A3SMJ8_ROSNI</name>
<dbReference type="GO" id="GO:0016491">
    <property type="term" value="F:oxidoreductase activity"/>
    <property type="evidence" value="ECO:0007669"/>
    <property type="project" value="UniProtKB-KW"/>
</dbReference>
<dbReference type="GO" id="GO:0005737">
    <property type="term" value="C:cytoplasm"/>
    <property type="evidence" value="ECO:0007669"/>
    <property type="project" value="TreeGrafter"/>
</dbReference>
<dbReference type="OrthoDB" id="9805337at2"/>
<proteinExistence type="predicted"/>
<dbReference type="SUPFAM" id="SSF54373">
    <property type="entry name" value="FAD-linked reductases, C-terminal domain"/>
    <property type="match status" value="1"/>
</dbReference>
<dbReference type="PANTHER" id="PTHR13847:SF289">
    <property type="entry name" value="GLYCINE OXIDASE"/>
    <property type="match status" value="1"/>
</dbReference>
<evidence type="ECO:0000256" key="1">
    <source>
        <dbReference type="ARBA" id="ARBA00023002"/>
    </source>
</evidence>
<dbReference type="InterPro" id="IPR036188">
    <property type="entry name" value="FAD/NAD-bd_sf"/>
</dbReference>
<accession>A3SMJ8</accession>
<organism evidence="3 4">
    <name type="scientific">Roseovarius nubinhibens (strain ATCC BAA-591 / DSM 15170 / ISM)</name>
    <dbReference type="NCBI Taxonomy" id="89187"/>
    <lineage>
        <taxon>Bacteria</taxon>
        <taxon>Pseudomonadati</taxon>
        <taxon>Pseudomonadota</taxon>
        <taxon>Alphaproteobacteria</taxon>
        <taxon>Rhodobacterales</taxon>
        <taxon>Roseobacteraceae</taxon>
        <taxon>Roseovarius</taxon>
    </lineage>
</organism>
<dbReference type="Gene3D" id="3.50.50.60">
    <property type="entry name" value="FAD/NAD(P)-binding domain"/>
    <property type="match status" value="2"/>
</dbReference>
<evidence type="ECO:0000313" key="3">
    <source>
        <dbReference type="EMBL" id="EAP75688.1"/>
    </source>
</evidence>
<comment type="caution">
    <text evidence="3">The sequence shown here is derived from an EMBL/GenBank/DDBJ whole genome shotgun (WGS) entry which is preliminary data.</text>
</comment>
<evidence type="ECO:0000313" key="4">
    <source>
        <dbReference type="Proteomes" id="UP000005954"/>
    </source>
</evidence>
<dbReference type="EMBL" id="AALY01000002">
    <property type="protein sequence ID" value="EAP75688.1"/>
    <property type="molecule type" value="Genomic_DNA"/>
</dbReference>
<reference evidence="3 4" key="1">
    <citation type="submission" date="2005-12" db="EMBL/GenBank/DDBJ databases">
        <authorList>
            <person name="Moran M.A."/>
            <person name="Ferriera S."/>
            <person name="Johnson J."/>
            <person name="Kravitz S."/>
            <person name="Halpern A."/>
            <person name="Remington K."/>
            <person name="Beeson K."/>
            <person name="Tran B."/>
            <person name="Rogers Y.-H."/>
            <person name="Friedman R."/>
            <person name="Venter J.C."/>
        </authorList>
    </citation>
    <scope>NUCLEOTIDE SEQUENCE [LARGE SCALE GENOMIC DNA]</scope>
    <source>
        <strain evidence="4">ATCC BAA-591 / DSM 15170 / ISM</strain>
    </source>
</reference>
<dbReference type="Pfam" id="PF01266">
    <property type="entry name" value="DAO"/>
    <property type="match status" value="1"/>
</dbReference>
<keyword evidence="4" id="KW-1185">Reference proteome</keyword>
<feature type="domain" description="FAD dependent oxidoreductase" evidence="2">
    <location>
        <begin position="8"/>
        <end position="396"/>
    </location>
</feature>
<sequence>MPETTTEVTVLGAGAVGICCALSLAERGAKVRLIDRGDPGQETSYGNAGVISPWSVIPQTMPGLWKKLPSLMFGQFRPLSVRAATWPRMVPWGLSLLRQGTEARVREIADGMELLCAPSVDLYRRHLQGTGHEHLVRDSVYVHAFRDASRASLSSLDCTIRREKGAQLELIGADGLRALEPALSSDFKAAVVIHGQARALAPGRIHTVLAQKAEKLGVEILRSEVRAVIPDGSRWAIETDQGRRSTDKVVVALGAWSKPLLDALGIKLPLMAERGYHVEFPEPGVTLNNSVTDTDAKFVMSSMEGGLRVAGQAEFGPVDAPPDPRVKTRLSRLAHAALPDLAEVEPRFWMGRRPSFADSLPVIDRLGVRDGLYGCFGHSHYGLMMAPKSGDILADLVLGQPINHDLSAYSAARFG</sequence>
<protein>
    <submittedName>
        <fullName evidence="3">Oxidoreductase, FAD-binding protein</fullName>
    </submittedName>
</protein>
<keyword evidence="1" id="KW-0560">Oxidoreductase</keyword>
<evidence type="ECO:0000259" key="2">
    <source>
        <dbReference type="Pfam" id="PF01266"/>
    </source>
</evidence>
<dbReference type="HOGENOM" id="CLU_007884_9_0_5"/>
<dbReference type="InterPro" id="IPR006076">
    <property type="entry name" value="FAD-dep_OxRdtase"/>
</dbReference>
<dbReference type="RefSeq" id="WP_009814513.1">
    <property type="nucleotide sequence ID" value="NZ_CH724156.1"/>
</dbReference>
<dbReference type="STRING" id="89187.ISM_12520"/>
<gene>
    <name evidence="3" type="ORF">ISM_12520</name>
</gene>